<evidence type="ECO:0000313" key="2">
    <source>
        <dbReference type="Proteomes" id="UP000789706"/>
    </source>
</evidence>
<gene>
    <name evidence="1" type="ORF">DEBURN_LOCUS10106</name>
</gene>
<accession>A0A9N9GJ66</accession>
<dbReference type="AlphaFoldDB" id="A0A9N9GJ66"/>
<dbReference type="EMBL" id="CAJVPK010002529">
    <property type="protein sequence ID" value="CAG8614304.1"/>
    <property type="molecule type" value="Genomic_DNA"/>
</dbReference>
<sequence length="232" mass="27976">VSGICKISVGYFTNRHINLQTIQNEKIRTREQIHEKLVSFTPEIQGSYAQRSKSLKELEDDYHKIYLSKNHLAEKYALTRHLTKDLEETTAKSNNFNDIIIEEETWRNNMQKLDWRLLNIPMTIQIMSEEWKNKAIENEENLLAKWYWQLRNYTLEIKSRRSNKVSPRYDIKFDYSLDRSTEMFREMMNIRETNLPEQQSQQNSYLSSSSLNKEDMINFVKEVIWKEMDDLF</sequence>
<feature type="non-terminal residue" evidence="1">
    <location>
        <position position="232"/>
    </location>
</feature>
<proteinExistence type="predicted"/>
<comment type="caution">
    <text evidence="1">The sequence shown here is derived from an EMBL/GenBank/DDBJ whole genome shotgun (WGS) entry which is preliminary data.</text>
</comment>
<evidence type="ECO:0000313" key="1">
    <source>
        <dbReference type="EMBL" id="CAG8614304.1"/>
    </source>
</evidence>
<reference evidence="1" key="1">
    <citation type="submission" date="2021-06" db="EMBL/GenBank/DDBJ databases">
        <authorList>
            <person name="Kallberg Y."/>
            <person name="Tangrot J."/>
            <person name="Rosling A."/>
        </authorList>
    </citation>
    <scope>NUCLEOTIDE SEQUENCE</scope>
    <source>
        <strain evidence="1">AZ414A</strain>
    </source>
</reference>
<organism evidence="1 2">
    <name type="scientific">Diversispora eburnea</name>
    <dbReference type="NCBI Taxonomy" id="1213867"/>
    <lineage>
        <taxon>Eukaryota</taxon>
        <taxon>Fungi</taxon>
        <taxon>Fungi incertae sedis</taxon>
        <taxon>Mucoromycota</taxon>
        <taxon>Glomeromycotina</taxon>
        <taxon>Glomeromycetes</taxon>
        <taxon>Diversisporales</taxon>
        <taxon>Diversisporaceae</taxon>
        <taxon>Diversispora</taxon>
    </lineage>
</organism>
<dbReference type="OrthoDB" id="2418973at2759"/>
<keyword evidence="2" id="KW-1185">Reference proteome</keyword>
<feature type="non-terminal residue" evidence="1">
    <location>
        <position position="1"/>
    </location>
</feature>
<protein>
    <submittedName>
        <fullName evidence="1">3402_t:CDS:1</fullName>
    </submittedName>
</protein>
<dbReference type="Proteomes" id="UP000789706">
    <property type="component" value="Unassembled WGS sequence"/>
</dbReference>
<name>A0A9N9GJ66_9GLOM</name>